<keyword evidence="1" id="KW-0808">Transferase</keyword>
<dbReference type="AlphaFoldDB" id="A0A1J5P9B0"/>
<dbReference type="SUPFAM" id="SSF89796">
    <property type="entry name" value="CoA-transferase family III (CaiB/BaiF)"/>
    <property type="match status" value="1"/>
</dbReference>
<proteinExistence type="predicted"/>
<dbReference type="GO" id="GO:0016740">
    <property type="term" value="F:transferase activity"/>
    <property type="evidence" value="ECO:0007669"/>
    <property type="project" value="UniProtKB-KW"/>
</dbReference>
<dbReference type="Pfam" id="PF02515">
    <property type="entry name" value="CoA_transf_3"/>
    <property type="match status" value="1"/>
</dbReference>
<reference evidence="1" key="1">
    <citation type="submission" date="2016-10" db="EMBL/GenBank/DDBJ databases">
        <title>Sequence of Gallionella enrichment culture.</title>
        <authorList>
            <person name="Poehlein A."/>
            <person name="Muehling M."/>
            <person name="Daniel R."/>
        </authorList>
    </citation>
    <scope>NUCLEOTIDE SEQUENCE</scope>
</reference>
<organism evidence="1">
    <name type="scientific">mine drainage metagenome</name>
    <dbReference type="NCBI Taxonomy" id="410659"/>
    <lineage>
        <taxon>unclassified sequences</taxon>
        <taxon>metagenomes</taxon>
        <taxon>ecological metagenomes</taxon>
    </lineage>
</organism>
<sequence length="100" mass="10644">MMASCPASGSSASRQEIANLSQPAGRDILRESIQVGDILTENFTPRVMRGWGLDNPNASKLNPRLIMLSHSPISRLVARAGNFAEAIGIDGAFPRGSVSH</sequence>
<dbReference type="EMBL" id="MLJW01005705">
    <property type="protein sequence ID" value="OIQ67786.1"/>
    <property type="molecule type" value="Genomic_DNA"/>
</dbReference>
<name>A0A1J5P9B0_9ZZZZ</name>
<accession>A0A1J5P9B0</accession>
<protein>
    <submittedName>
        <fullName evidence="1">Formyl-coenzyme A transferase</fullName>
    </submittedName>
</protein>
<evidence type="ECO:0000313" key="1">
    <source>
        <dbReference type="EMBL" id="OIQ67786.1"/>
    </source>
</evidence>
<dbReference type="InterPro" id="IPR003673">
    <property type="entry name" value="CoA-Trfase_fam_III"/>
</dbReference>
<dbReference type="Gene3D" id="3.40.50.10540">
    <property type="entry name" value="Crotonobetainyl-coa:carnitine coa-transferase, domain 1"/>
    <property type="match status" value="1"/>
</dbReference>
<gene>
    <name evidence="1" type="ORF">GALL_506320</name>
</gene>
<dbReference type="InterPro" id="IPR023606">
    <property type="entry name" value="CoA-Trfase_III_dom_1_sf"/>
</dbReference>
<comment type="caution">
    <text evidence="1">The sequence shown here is derived from an EMBL/GenBank/DDBJ whole genome shotgun (WGS) entry which is preliminary data.</text>
</comment>